<evidence type="ECO:0000313" key="13">
    <source>
        <dbReference type="Proteomes" id="UP000295023"/>
    </source>
</evidence>
<dbReference type="PANTHER" id="PTHR48085">
    <property type="entry name" value="CADMIUM/ZINC-TRANSPORTING ATPASE HMA2-RELATED"/>
    <property type="match status" value="1"/>
</dbReference>
<feature type="transmembrane region" description="Helical" evidence="10">
    <location>
        <begin position="40"/>
        <end position="58"/>
    </location>
</feature>
<dbReference type="NCBIfam" id="TIGR01494">
    <property type="entry name" value="ATPase_P-type"/>
    <property type="match status" value="1"/>
</dbReference>
<dbReference type="NCBIfam" id="TIGR01512">
    <property type="entry name" value="ATPase-IB2_Cd"/>
    <property type="match status" value="1"/>
</dbReference>
<feature type="transmembrane region" description="Helical" evidence="10">
    <location>
        <begin position="240"/>
        <end position="262"/>
    </location>
</feature>
<feature type="transmembrane region" description="Helical" evidence="10">
    <location>
        <begin position="268"/>
        <end position="291"/>
    </location>
</feature>
<dbReference type="InterPro" id="IPR027256">
    <property type="entry name" value="P-typ_ATPase_IB"/>
</dbReference>
<dbReference type="InterPro" id="IPR059000">
    <property type="entry name" value="ATPase_P-type_domA"/>
</dbReference>
<evidence type="ECO:0000313" key="12">
    <source>
        <dbReference type="EMBL" id="TCZ61173.1"/>
    </source>
</evidence>
<keyword evidence="10" id="KW-0547">Nucleotide-binding</keyword>
<dbReference type="GO" id="GO:0016463">
    <property type="term" value="F:P-type zinc transporter activity"/>
    <property type="evidence" value="ECO:0007669"/>
    <property type="project" value="UniProtKB-EC"/>
</dbReference>
<proteinExistence type="inferred from homology"/>
<evidence type="ECO:0000256" key="10">
    <source>
        <dbReference type="RuleBase" id="RU362081"/>
    </source>
</evidence>
<dbReference type="InterPro" id="IPR051014">
    <property type="entry name" value="Cation_Transport_ATPase_IB"/>
</dbReference>
<evidence type="ECO:0000256" key="9">
    <source>
        <dbReference type="ARBA" id="ARBA00047308"/>
    </source>
</evidence>
<name>A0A4R4DM57_9PROT</name>
<keyword evidence="4 10" id="KW-0479">Metal-binding</keyword>
<reference evidence="12 13" key="1">
    <citation type="submission" date="2019-03" db="EMBL/GenBank/DDBJ databases">
        <title>Paracraurococcus aquatilis NE82 genome sequence.</title>
        <authorList>
            <person name="Zhao Y."/>
            <person name="Du Z."/>
        </authorList>
    </citation>
    <scope>NUCLEOTIDE SEQUENCE [LARGE SCALE GENOMIC DNA]</scope>
    <source>
        <strain evidence="12 13">NE82</strain>
    </source>
</reference>
<dbReference type="Gene3D" id="2.70.150.10">
    <property type="entry name" value="Calcium-transporting ATPase, cytoplasmic transduction domain A"/>
    <property type="match status" value="1"/>
</dbReference>
<evidence type="ECO:0000256" key="2">
    <source>
        <dbReference type="ARBA" id="ARBA00006024"/>
    </source>
</evidence>
<dbReference type="SFLD" id="SFLDF00027">
    <property type="entry name" value="p-type_atpase"/>
    <property type="match status" value="1"/>
</dbReference>
<dbReference type="RefSeq" id="WP_132289991.1">
    <property type="nucleotide sequence ID" value="NZ_SKBM01000011.1"/>
</dbReference>
<dbReference type="NCBIfam" id="TIGR01525">
    <property type="entry name" value="ATPase-IB_hvy"/>
    <property type="match status" value="1"/>
</dbReference>
<dbReference type="InterPro" id="IPR023298">
    <property type="entry name" value="ATPase_P-typ_TM_dom_sf"/>
</dbReference>
<comment type="subcellular location">
    <subcellularLocation>
        <location evidence="10">Cell membrane</location>
    </subcellularLocation>
    <subcellularLocation>
        <location evidence="1">Membrane</location>
    </subcellularLocation>
</comment>
<dbReference type="InterPro" id="IPR018303">
    <property type="entry name" value="ATPase_P-typ_P_site"/>
</dbReference>
<dbReference type="FunFam" id="2.70.150.10:FF:000002">
    <property type="entry name" value="Copper-transporting ATPase 1, putative"/>
    <property type="match status" value="1"/>
</dbReference>
<dbReference type="EC" id="7.2.2.12" evidence="8"/>
<dbReference type="Gene3D" id="3.40.50.1000">
    <property type="entry name" value="HAD superfamily/HAD-like"/>
    <property type="match status" value="1"/>
</dbReference>
<keyword evidence="3 10" id="KW-0812">Transmembrane</keyword>
<evidence type="ECO:0000256" key="7">
    <source>
        <dbReference type="ARBA" id="ARBA00023136"/>
    </source>
</evidence>
<feature type="domain" description="P-type ATPase A" evidence="11">
    <location>
        <begin position="120"/>
        <end position="221"/>
    </location>
</feature>
<evidence type="ECO:0000256" key="1">
    <source>
        <dbReference type="ARBA" id="ARBA00004370"/>
    </source>
</evidence>
<dbReference type="PROSITE" id="PS00154">
    <property type="entry name" value="ATPASE_E1_E2"/>
    <property type="match status" value="1"/>
</dbReference>
<dbReference type="InterPro" id="IPR008250">
    <property type="entry name" value="ATPase_P-typ_transduc_dom_A_sf"/>
</dbReference>
<keyword evidence="10" id="KW-0067">ATP-binding</keyword>
<keyword evidence="7 10" id="KW-0472">Membrane</keyword>
<dbReference type="GO" id="GO:0005886">
    <property type="term" value="C:plasma membrane"/>
    <property type="evidence" value="ECO:0007669"/>
    <property type="project" value="UniProtKB-SubCell"/>
</dbReference>
<keyword evidence="10" id="KW-1003">Cell membrane</keyword>
<dbReference type="InterPro" id="IPR001757">
    <property type="entry name" value="P_typ_ATPase"/>
</dbReference>
<dbReference type="PANTHER" id="PTHR48085:SF5">
    <property type="entry name" value="CADMIUM_ZINC-TRANSPORTING ATPASE HMA4-RELATED"/>
    <property type="match status" value="1"/>
</dbReference>
<evidence type="ECO:0000256" key="4">
    <source>
        <dbReference type="ARBA" id="ARBA00022723"/>
    </source>
</evidence>
<feature type="transmembrane region" description="Helical" evidence="10">
    <location>
        <begin position="579"/>
        <end position="597"/>
    </location>
</feature>
<dbReference type="Gene3D" id="3.40.1110.10">
    <property type="entry name" value="Calcium-transporting ATPase, cytoplasmic domain N"/>
    <property type="match status" value="1"/>
</dbReference>
<evidence type="ECO:0000256" key="8">
    <source>
        <dbReference type="ARBA" id="ARBA00039097"/>
    </source>
</evidence>
<keyword evidence="6 10" id="KW-1133">Transmembrane helix</keyword>
<dbReference type="SFLD" id="SFLDG00002">
    <property type="entry name" value="C1.7:_P-type_atpase_like"/>
    <property type="match status" value="1"/>
</dbReference>
<comment type="similarity">
    <text evidence="2 10">Belongs to the cation transport ATPase (P-type) (TC 3.A.3) family. Type IB subfamily.</text>
</comment>
<evidence type="ECO:0000256" key="5">
    <source>
        <dbReference type="ARBA" id="ARBA00022967"/>
    </source>
</evidence>
<dbReference type="EMBL" id="SKBM01000011">
    <property type="protein sequence ID" value="TCZ61173.1"/>
    <property type="molecule type" value="Genomic_DNA"/>
</dbReference>
<dbReference type="Pfam" id="PF00702">
    <property type="entry name" value="Hydrolase"/>
    <property type="match status" value="1"/>
</dbReference>
<dbReference type="PRINTS" id="PR00119">
    <property type="entry name" value="CATATPASE"/>
</dbReference>
<sequence>PADAGGPWWRTGKAMLVWALGALVGGAYLLSFLLPGEHEWLFLAATLLALVPFGRRAVALARAGSPFSIETLMCTAALGAVVIGAAEEAAVVVLLFAVGELLENVAAGRARAGIRALADLMPRTALRLGPNGATEPVPPDRLAVGDPVLVRPGDRVPCDGTIEEGRSALDESPVTGESVPVARGPGEAVVAGSINADGTLRVRVTRAAADNTVARIIRLVEEATASRAPTQRFIERFSRWWTPGAMAVSALVILLAPVLLGWDWQTSLYRGLAVLLIACPCALVISVPAAMASGLSAGARRGLLVKGGAALEAIGAARTIAFDKTGTLTEGRPRVTRVAAAPGAAEDEVLALAAAVETGSAHPLARAVEAAAAERGVAVPVATEAGAAPGRAVLATVAGRRVAVGSPRYGAEEVSGGLGPLAAEMERLQGEGNTVSVVLADGAAVGLLAFRDEPRPDAAAGVAALAALGARSVMLTGDNARTGAAVGRALGLEVKAELLPDDKLREIAALRGAGPVAMVGDGINDAPALAAADVGVAMGGGTDVALEAADAAVLRDRVTGVAELVALSRATMANVKQNTAVAIGLKLVFLGTTLAGVTGLWPAILADTGATVLVTLNALRLLRWQPA</sequence>
<accession>A0A4R4DM57</accession>
<keyword evidence="12" id="KW-0378">Hydrolase</keyword>
<comment type="catalytic activity">
    <reaction evidence="9">
        <text>Zn(2+)(in) + ATP + H2O = Zn(2+)(out) + ADP + phosphate + H(+)</text>
        <dbReference type="Rhea" id="RHEA:20621"/>
        <dbReference type="ChEBI" id="CHEBI:15377"/>
        <dbReference type="ChEBI" id="CHEBI:15378"/>
        <dbReference type="ChEBI" id="CHEBI:29105"/>
        <dbReference type="ChEBI" id="CHEBI:30616"/>
        <dbReference type="ChEBI" id="CHEBI:43474"/>
        <dbReference type="ChEBI" id="CHEBI:456216"/>
        <dbReference type="EC" id="7.2.2.12"/>
    </reaction>
</comment>
<dbReference type="Proteomes" id="UP000295023">
    <property type="component" value="Unassembled WGS sequence"/>
</dbReference>
<comment type="caution">
    <text evidence="12">The sequence shown here is derived from an EMBL/GenBank/DDBJ whole genome shotgun (WGS) entry which is preliminary data.</text>
</comment>
<feature type="non-terminal residue" evidence="12">
    <location>
        <position position="1"/>
    </location>
</feature>
<dbReference type="GO" id="GO:0046872">
    <property type="term" value="F:metal ion binding"/>
    <property type="evidence" value="ECO:0007669"/>
    <property type="project" value="UniProtKB-KW"/>
</dbReference>
<evidence type="ECO:0000256" key="6">
    <source>
        <dbReference type="ARBA" id="ARBA00022989"/>
    </source>
</evidence>
<dbReference type="InterPro" id="IPR036412">
    <property type="entry name" value="HAD-like_sf"/>
</dbReference>
<dbReference type="InterPro" id="IPR023299">
    <property type="entry name" value="ATPase_P-typ_cyto_dom_N"/>
</dbReference>
<dbReference type="NCBIfam" id="TIGR01511">
    <property type="entry name" value="ATPase-IB1_Cu"/>
    <property type="match status" value="1"/>
</dbReference>
<dbReference type="AlphaFoldDB" id="A0A4R4DM57"/>
<dbReference type="SUPFAM" id="SSF81653">
    <property type="entry name" value="Calcium ATPase, transduction domain A"/>
    <property type="match status" value="1"/>
</dbReference>
<keyword evidence="13" id="KW-1185">Reference proteome</keyword>
<dbReference type="InterPro" id="IPR044492">
    <property type="entry name" value="P_typ_ATPase_HD_dom"/>
</dbReference>
<evidence type="ECO:0000256" key="3">
    <source>
        <dbReference type="ARBA" id="ARBA00022692"/>
    </source>
</evidence>
<organism evidence="12 13">
    <name type="scientific">Roseicella aquatilis</name>
    <dbReference type="NCBI Taxonomy" id="2527868"/>
    <lineage>
        <taxon>Bacteria</taxon>
        <taxon>Pseudomonadati</taxon>
        <taxon>Pseudomonadota</taxon>
        <taxon>Alphaproteobacteria</taxon>
        <taxon>Acetobacterales</taxon>
        <taxon>Roseomonadaceae</taxon>
        <taxon>Roseicella</taxon>
    </lineage>
</organism>
<dbReference type="GO" id="GO:0015086">
    <property type="term" value="F:cadmium ion transmembrane transporter activity"/>
    <property type="evidence" value="ECO:0007669"/>
    <property type="project" value="TreeGrafter"/>
</dbReference>
<dbReference type="SUPFAM" id="SSF56784">
    <property type="entry name" value="HAD-like"/>
    <property type="match status" value="1"/>
</dbReference>
<feature type="transmembrane region" description="Helical" evidence="10">
    <location>
        <begin position="15"/>
        <end position="34"/>
    </location>
</feature>
<dbReference type="GO" id="GO:0016887">
    <property type="term" value="F:ATP hydrolysis activity"/>
    <property type="evidence" value="ECO:0007669"/>
    <property type="project" value="InterPro"/>
</dbReference>
<gene>
    <name evidence="12" type="primary">cadA</name>
    <name evidence="12" type="ORF">EXY23_13680</name>
</gene>
<protein>
    <recommendedName>
        <fullName evidence="8">P-type Zn(2+) transporter</fullName>
        <ecNumber evidence="8">7.2.2.12</ecNumber>
    </recommendedName>
</protein>
<keyword evidence="5" id="KW-1278">Translocase</keyword>
<dbReference type="SUPFAM" id="SSF81665">
    <property type="entry name" value="Calcium ATPase, transmembrane domain M"/>
    <property type="match status" value="1"/>
</dbReference>
<dbReference type="PRINTS" id="PR00941">
    <property type="entry name" value="CDATPASE"/>
</dbReference>
<evidence type="ECO:0000259" key="11">
    <source>
        <dbReference type="Pfam" id="PF00122"/>
    </source>
</evidence>
<dbReference type="Pfam" id="PF00122">
    <property type="entry name" value="E1-E2_ATPase"/>
    <property type="match status" value="1"/>
</dbReference>
<dbReference type="OrthoDB" id="9760802at2"/>
<dbReference type="GO" id="GO:0005524">
    <property type="term" value="F:ATP binding"/>
    <property type="evidence" value="ECO:0007669"/>
    <property type="project" value="UniProtKB-UniRule"/>
</dbReference>
<dbReference type="SFLD" id="SFLDS00003">
    <property type="entry name" value="Haloacid_Dehalogenase"/>
    <property type="match status" value="1"/>
</dbReference>
<dbReference type="InterPro" id="IPR023214">
    <property type="entry name" value="HAD_sf"/>
</dbReference>